<organism evidence="2 3">
    <name type="scientific">Flavobacterium johnsoniae</name>
    <name type="common">Cytophaga johnsonae</name>
    <dbReference type="NCBI Taxonomy" id="986"/>
    <lineage>
        <taxon>Bacteria</taxon>
        <taxon>Pseudomonadati</taxon>
        <taxon>Bacteroidota</taxon>
        <taxon>Flavobacteriia</taxon>
        <taxon>Flavobacteriales</taxon>
        <taxon>Flavobacteriaceae</taxon>
        <taxon>Flavobacterium</taxon>
    </lineage>
</organism>
<evidence type="ECO:0000256" key="1">
    <source>
        <dbReference type="SAM" id="SignalP"/>
    </source>
</evidence>
<proteinExistence type="predicted"/>
<name>A0A1M5W4Q4_FLAJO</name>
<evidence type="ECO:0000313" key="2">
    <source>
        <dbReference type="EMBL" id="SHH82440.1"/>
    </source>
</evidence>
<keyword evidence="1" id="KW-0732">Signal</keyword>
<feature type="signal peptide" evidence="1">
    <location>
        <begin position="1"/>
        <end position="18"/>
    </location>
</feature>
<reference evidence="2 3" key="1">
    <citation type="submission" date="2016-11" db="EMBL/GenBank/DDBJ databases">
        <authorList>
            <person name="Jaros S."/>
            <person name="Januszkiewicz K."/>
            <person name="Wedrychowicz H."/>
        </authorList>
    </citation>
    <scope>NUCLEOTIDE SEQUENCE [LARGE SCALE GENOMIC DNA]</scope>
    <source>
        <strain evidence="2 3">DSM 6792</strain>
    </source>
</reference>
<evidence type="ECO:0008006" key="4">
    <source>
        <dbReference type="Google" id="ProtNLM"/>
    </source>
</evidence>
<sequence>MKSLILLLLLCIGFTTNAQNALFAKTVDSINDIIEMNPLTYYIPTNQYSAFVKKVSVTEYGIVSFTDSITDDVKSSNFNKVELKSDCCVRKNSRTLDLLTIKKWDINFPNAYLKNDNGDTIARIIGLKELDMKSLKMQFMTLQNLCIAYTEKRQKDEILARKEMDKERYNCPDPKLDAKKRAAAEEAKKRF</sequence>
<protein>
    <recommendedName>
        <fullName evidence="4">DUF4252 domain-containing protein</fullName>
    </recommendedName>
</protein>
<dbReference type="AlphaFoldDB" id="A0A1M5W4Q4"/>
<dbReference type="RefSeq" id="WP_139261761.1">
    <property type="nucleotide sequence ID" value="NZ_FQWH01000023.1"/>
</dbReference>
<feature type="chain" id="PRO_5012206455" description="DUF4252 domain-containing protein" evidence="1">
    <location>
        <begin position="19"/>
        <end position="191"/>
    </location>
</feature>
<dbReference type="EMBL" id="FQWH01000023">
    <property type="protein sequence ID" value="SHH82440.1"/>
    <property type="molecule type" value="Genomic_DNA"/>
</dbReference>
<evidence type="ECO:0000313" key="3">
    <source>
        <dbReference type="Proteomes" id="UP000184112"/>
    </source>
</evidence>
<accession>A0A1M5W4Q4</accession>
<dbReference type="Proteomes" id="UP000184112">
    <property type="component" value="Unassembled WGS sequence"/>
</dbReference>
<gene>
    <name evidence="2" type="ORF">SAMN05444388_12327</name>
</gene>